<evidence type="ECO:0000259" key="2">
    <source>
        <dbReference type="Pfam" id="PF13476"/>
    </source>
</evidence>
<dbReference type="InterPro" id="IPR051396">
    <property type="entry name" value="Bact_Antivir_Def_Nuclease"/>
</dbReference>
<reference evidence="3 4" key="1">
    <citation type="submission" date="2018-03" db="EMBL/GenBank/DDBJ databases">
        <title>Genomic Encyclopedia of Archaeal and Bacterial Type Strains, Phase II (KMG-II): from individual species to whole genera.</title>
        <authorList>
            <person name="Goeker M."/>
        </authorList>
    </citation>
    <scope>NUCLEOTIDE SEQUENCE [LARGE SCALE GENOMIC DNA]</scope>
    <source>
        <strain evidence="3 4">DSM 45601</strain>
    </source>
</reference>
<dbReference type="OrthoDB" id="9815944at2"/>
<dbReference type="EMBL" id="PVZC01000006">
    <property type="protein sequence ID" value="PRX96969.1"/>
    <property type="molecule type" value="Genomic_DNA"/>
</dbReference>
<dbReference type="RefSeq" id="WP_106248540.1">
    <property type="nucleotide sequence ID" value="NZ_PVZC01000006.1"/>
</dbReference>
<dbReference type="Pfam" id="PF13304">
    <property type="entry name" value="AAA_21"/>
    <property type="match status" value="1"/>
</dbReference>
<dbReference type="Proteomes" id="UP000237846">
    <property type="component" value="Unassembled WGS sequence"/>
</dbReference>
<evidence type="ECO:0000259" key="1">
    <source>
        <dbReference type="Pfam" id="PF13304"/>
    </source>
</evidence>
<proteinExistence type="predicted"/>
<keyword evidence="3" id="KW-0547">Nucleotide-binding</keyword>
<dbReference type="Pfam" id="PF13476">
    <property type="entry name" value="AAA_23"/>
    <property type="match status" value="1"/>
</dbReference>
<dbReference type="GO" id="GO:0005524">
    <property type="term" value="F:ATP binding"/>
    <property type="evidence" value="ECO:0007669"/>
    <property type="project" value="UniProtKB-KW"/>
</dbReference>
<dbReference type="InterPro" id="IPR038729">
    <property type="entry name" value="Rad50/SbcC_AAA"/>
</dbReference>
<name>A0A2T0PZJ3_9ACTN</name>
<comment type="caution">
    <text evidence="3">The sequence shown here is derived from an EMBL/GenBank/DDBJ whole genome shotgun (WGS) entry which is preliminary data.</text>
</comment>
<accession>A0A2T0PZJ3</accession>
<dbReference type="GO" id="GO:0006302">
    <property type="term" value="P:double-strand break repair"/>
    <property type="evidence" value="ECO:0007669"/>
    <property type="project" value="InterPro"/>
</dbReference>
<protein>
    <submittedName>
        <fullName evidence="3">Putative ATP-binding protein involved in virulence</fullName>
    </submittedName>
</protein>
<dbReference type="Gene3D" id="3.40.50.300">
    <property type="entry name" value="P-loop containing nucleotide triphosphate hydrolases"/>
    <property type="match status" value="2"/>
</dbReference>
<feature type="domain" description="Rad50/SbcC-type AAA" evidence="2">
    <location>
        <begin position="5"/>
        <end position="54"/>
    </location>
</feature>
<sequence length="435" mass="47575">MYIKRLRIDGIRNFHGPRAVDLDFTRPDGSYAGWTVLAGRNGSGKSTLLQMLALTAGLPQAVHIEYLIYNKPNQNLVTRGANEGVIDATAVSQPEYDRNAKRLDQFGLKIPRRLADGVGGGWSHSSPLDEMSLDAHSGWLLAAYGPFRRLSNALVAAVQESHTPSRMDAVRTLFEEDASLADGVTWLVRQHLFRLENQPGAAELLDTVLMLLSDGLLPDRHRIVKVDSSGLWVGRDGAEYPLAQVSDGYRSVVALVVDLIRRFDQAYGSATLADLDGRPALLQPGVVLIDEVDAHLHVSWQQQIGPWLTAHFPNIQFIVTSHSPYVCQSADPGGLIRLPGPDEAAAPHVVSQDLYERVVYGSGDDAVLTELFGLDTPYSVAAERLRRRLAVLEGRVLAGEATEAEVAEYQEVSETLTSSLSSRVVELSARLNRDS</sequence>
<dbReference type="SUPFAM" id="SSF52540">
    <property type="entry name" value="P-loop containing nucleoside triphosphate hydrolases"/>
    <property type="match status" value="1"/>
</dbReference>
<feature type="domain" description="ATPase AAA-type core" evidence="1">
    <location>
        <begin position="222"/>
        <end position="326"/>
    </location>
</feature>
<dbReference type="InterPro" id="IPR003959">
    <property type="entry name" value="ATPase_AAA_core"/>
</dbReference>
<dbReference type="InterPro" id="IPR027417">
    <property type="entry name" value="P-loop_NTPase"/>
</dbReference>
<keyword evidence="3" id="KW-0067">ATP-binding</keyword>
<organism evidence="3 4">
    <name type="scientific">Allonocardiopsis opalescens</name>
    <dbReference type="NCBI Taxonomy" id="1144618"/>
    <lineage>
        <taxon>Bacteria</taxon>
        <taxon>Bacillati</taxon>
        <taxon>Actinomycetota</taxon>
        <taxon>Actinomycetes</taxon>
        <taxon>Streptosporangiales</taxon>
        <taxon>Allonocardiopsis</taxon>
    </lineage>
</organism>
<dbReference type="PANTHER" id="PTHR43581:SF2">
    <property type="entry name" value="EXCINUCLEASE ATPASE SUBUNIT"/>
    <property type="match status" value="1"/>
</dbReference>
<evidence type="ECO:0000313" key="3">
    <source>
        <dbReference type="EMBL" id="PRX96969.1"/>
    </source>
</evidence>
<dbReference type="GO" id="GO:0016887">
    <property type="term" value="F:ATP hydrolysis activity"/>
    <property type="evidence" value="ECO:0007669"/>
    <property type="project" value="InterPro"/>
</dbReference>
<keyword evidence="4" id="KW-1185">Reference proteome</keyword>
<evidence type="ECO:0000313" key="4">
    <source>
        <dbReference type="Proteomes" id="UP000237846"/>
    </source>
</evidence>
<dbReference type="PANTHER" id="PTHR43581">
    <property type="entry name" value="ATP/GTP PHOSPHATASE"/>
    <property type="match status" value="1"/>
</dbReference>
<gene>
    <name evidence="3" type="ORF">CLV72_1064</name>
</gene>
<dbReference type="AlphaFoldDB" id="A0A2T0PZJ3"/>